<keyword evidence="1" id="KW-0812">Transmembrane</keyword>
<comment type="caution">
    <text evidence="2">The sequence shown here is derived from an EMBL/GenBank/DDBJ whole genome shotgun (WGS) entry which is preliminary data.</text>
</comment>
<organism evidence="2 3">
    <name type="scientific">Cytobacillus oceanisediminis</name>
    <dbReference type="NCBI Taxonomy" id="665099"/>
    <lineage>
        <taxon>Bacteria</taxon>
        <taxon>Bacillati</taxon>
        <taxon>Bacillota</taxon>
        <taxon>Bacilli</taxon>
        <taxon>Bacillales</taxon>
        <taxon>Bacillaceae</taxon>
        <taxon>Cytobacillus</taxon>
    </lineage>
</organism>
<dbReference type="InterPro" id="IPR004445">
    <property type="entry name" value="GltS"/>
</dbReference>
<dbReference type="RefSeq" id="WP_110066787.1">
    <property type="nucleotide sequence ID" value="NZ_QGTW01000014.1"/>
</dbReference>
<dbReference type="PANTHER" id="PTHR36178">
    <property type="entry name" value="SLR0625 PROTEIN"/>
    <property type="match status" value="1"/>
</dbReference>
<feature type="transmembrane region" description="Helical" evidence="1">
    <location>
        <begin position="444"/>
        <end position="466"/>
    </location>
</feature>
<dbReference type="GO" id="GO:0015813">
    <property type="term" value="P:L-glutamate transmembrane transport"/>
    <property type="evidence" value="ECO:0007669"/>
    <property type="project" value="InterPro"/>
</dbReference>
<reference evidence="2 3" key="1">
    <citation type="submission" date="2018-05" db="EMBL/GenBank/DDBJ databases">
        <title>Freshwater and sediment microbial communities from various areas in North America, analyzing microbe dynamics in response to fracking.</title>
        <authorList>
            <person name="Lamendella R."/>
        </authorList>
    </citation>
    <scope>NUCLEOTIDE SEQUENCE [LARGE SCALE GENOMIC DNA]</scope>
    <source>
        <strain evidence="2 3">15_TX</strain>
    </source>
</reference>
<feature type="transmembrane region" description="Helical" evidence="1">
    <location>
        <begin position="6"/>
        <end position="26"/>
    </location>
</feature>
<accession>A0A2V2ZRG3</accession>
<proteinExistence type="predicted"/>
<evidence type="ECO:0000313" key="2">
    <source>
        <dbReference type="EMBL" id="PWW20720.1"/>
    </source>
</evidence>
<gene>
    <name evidence="2" type="ORF">DFO73_11411</name>
</gene>
<keyword evidence="1" id="KW-0472">Membrane</keyword>
<dbReference type="Proteomes" id="UP000247150">
    <property type="component" value="Unassembled WGS sequence"/>
</dbReference>
<dbReference type="AlphaFoldDB" id="A0A2V2ZRG3"/>
<feature type="transmembrane region" description="Helical" evidence="1">
    <location>
        <begin position="248"/>
        <end position="272"/>
    </location>
</feature>
<feature type="transmembrane region" description="Helical" evidence="1">
    <location>
        <begin position="33"/>
        <end position="50"/>
    </location>
</feature>
<keyword evidence="1" id="KW-1133">Transmembrane helix</keyword>
<dbReference type="GO" id="GO:0016020">
    <property type="term" value="C:membrane"/>
    <property type="evidence" value="ECO:0007669"/>
    <property type="project" value="InterPro"/>
</dbReference>
<feature type="transmembrane region" description="Helical" evidence="1">
    <location>
        <begin position="117"/>
        <end position="141"/>
    </location>
</feature>
<evidence type="ECO:0000313" key="3">
    <source>
        <dbReference type="Proteomes" id="UP000247150"/>
    </source>
</evidence>
<feature type="transmembrane region" description="Helical" evidence="1">
    <location>
        <begin position="180"/>
        <end position="202"/>
    </location>
</feature>
<dbReference type="PANTHER" id="PTHR36178:SF1">
    <property type="entry name" value="SODIUM_GLUTAMATE SYMPORTER"/>
    <property type="match status" value="1"/>
</dbReference>
<dbReference type="OrthoDB" id="9801557at2"/>
<dbReference type="EMBL" id="QGTW01000014">
    <property type="protein sequence ID" value="PWW20720.1"/>
    <property type="molecule type" value="Genomic_DNA"/>
</dbReference>
<feature type="transmembrane region" description="Helical" evidence="1">
    <location>
        <begin position="326"/>
        <end position="345"/>
    </location>
</feature>
<dbReference type="Pfam" id="PF03616">
    <property type="entry name" value="Glt_symporter"/>
    <property type="match status" value="1"/>
</dbReference>
<name>A0A2V2ZRG3_9BACI</name>
<feature type="transmembrane region" description="Helical" evidence="1">
    <location>
        <begin position="351"/>
        <end position="370"/>
    </location>
</feature>
<dbReference type="GO" id="GO:0015501">
    <property type="term" value="F:glutamate:sodium symporter activity"/>
    <property type="evidence" value="ECO:0007669"/>
    <property type="project" value="InterPro"/>
</dbReference>
<feature type="transmembrane region" description="Helical" evidence="1">
    <location>
        <begin position="284"/>
        <end position="306"/>
    </location>
</feature>
<feature type="transmembrane region" description="Helical" evidence="1">
    <location>
        <begin position="382"/>
        <end position="403"/>
    </location>
</feature>
<protein>
    <submittedName>
        <fullName evidence="2">ESS family glutamate:Na+ symporter</fullName>
    </submittedName>
</protein>
<feature type="transmembrane region" description="Helical" evidence="1">
    <location>
        <begin position="79"/>
        <end position="97"/>
    </location>
</feature>
<sequence>MSGEVIGLSLIVLTIFLGIGMAIRIITPAIQKIFLPSSIIAGLLMLLLGPEVLGKLSDRYIGEGAPTSGGIFKKEMVEVWSDLPGLLINIVFACLFLGKEIPSFRKMWKTAGPQISFAHTVAWGQYVFGILLAYFVLAPFFGLPHLAGALLEIGFLGGHGTSAGLSDTFADLGFEEGKDIALGLATIGVISGVVIGIIAINWGARKGKTNILENPHDISKSKWTGLVKKENREKAGELPVRTTLIEALTLHTAFIGLAILIGYAILEAFVFLEKLTWGEWTGTYIVKYVPIFPIAMFGGVLIQLVLGKFDRFGILDSKLINRIQGLSLDLLIASAIASLSLSVIGNYLIPFLLLSFTGIAWNLIAFVLIAPKIMPDYWFERGIGCLGQSMGMTATGLLLIQIVDPEKESPAMEGFGYTQLYFEPFVGGGLFTAVSMSLIAGVGAWPFFFITLALFLAWGATGIFFFGKKKK</sequence>
<evidence type="ECO:0000256" key="1">
    <source>
        <dbReference type="SAM" id="Phobius"/>
    </source>
</evidence>